<dbReference type="AlphaFoldDB" id="A0A2P5B779"/>
<dbReference type="Proteomes" id="UP000237105">
    <property type="component" value="Unassembled WGS sequence"/>
</dbReference>
<comment type="caution">
    <text evidence="1">The sequence shown here is derived from an EMBL/GenBank/DDBJ whole genome shotgun (WGS) entry which is preliminary data.</text>
</comment>
<protein>
    <submittedName>
        <fullName evidence="1">Uncharacterized protein</fullName>
    </submittedName>
</protein>
<organism evidence="1 2">
    <name type="scientific">Parasponia andersonii</name>
    <name type="common">Sponia andersonii</name>
    <dbReference type="NCBI Taxonomy" id="3476"/>
    <lineage>
        <taxon>Eukaryota</taxon>
        <taxon>Viridiplantae</taxon>
        <taxon>Streptophyta</taxon>
        <taxon>Embryophyta</taxon>
        <taxon>Tracheophyta</taxon>
        <taxon>Spermatophyta</taxon>
        <taxon>Magnoliopsida</taxon>
        <taxon>eudicotyledons</taxon>
        <taxon>Gunneridae</taxon>
        <taxon>Pentapetalae</taxon>
        <taxon>rosids</taxon>
        <taxon>fabids</taxon>
        <taxon>Rosales</taxon>
        <taxon>Cannabaceae</taxon>
        <taxon>Parasponia</taxon>
    </lineage>
</organism>
<keyword evidence="2" id="KW-1185">Reference proteome</keyword>
<proteinExistence type="predicted"/>
<feature type="non-terminal residue" evidence="1">
    <location>
        <position position="1"/>
    </location>
</feature>
<dbReference type="EMBL" id="JXTB01000346">
    <property type="protein sequence ID" value="PON44659.1"/>
    <property type="molecule type" value="Genomic_DNA"/>
</dbReference>
<evidence type="ECO:0000313" key="2">
    <source>
        <dbReference type="Proteomes" id="UP000237105"/>
    </source>
</evidence>
<gene>
    <name evidence="1" type="ORF">PanWU01x14_265390</name>
</gene>
<sequence>PCIDETLIADEVLSVKRGVGPQLKGAASTSSTTASLPRDPLMPHFKLREFFIQT</sequence>
<accession>A0A2P5B779</accession>
<reference evidence="2" key="1">
    <citation type="submission" date="2016-06" db="EMBL/GenBank/DDBJ databases">
        <title>Parallel loss of symbiosis genes in relatives of nitrogen-fixing non-legume Parasponia.</title>
        <authorList>
            <person name="Van Velzen R."/>
            <person name="Holmer R."/>
            <person name="Bu F."/>
            <person name="Rutten L."/>
            <person name="Van Zeijl A."/>
            <person name="Liu W."/>
            <person name="Santuari L."/>
            <person name="Cao Q."/>
            <person name="Sharma T."/>
            <person name="Shen D."/>
            <person name="Roswanjaya Y."/>
            <person name="Wardhani T."/>
            <person name="Kalhor M.S."/>
            <person name="Jansen J."/>
            <person name="Van den Hoogen J."/>
            <person name="Gungor B."/>
            <person name="Hartog M."/>
            <person name="Hontelez J."/>
            <person name="Verver J."/>
            <person name="Yang W.-C."/>
            <person name="Schijlen E."/>
            <person name="Repin R."/>
            <person name="Schilthuizen M."/>
            <person name="Schranz E."/>
            <person name="Heidstra R."/>
            <person name="Miyata K."/>
            <person name="Fedorova E."/>
            <person name="Kohlen W."/>
            <person name="Bisseling T."/>
            <person name="Smit S."/>
            <person name="Geurts R."/>
        </authorList>
    </citation>
    <scope>NUCLEOTIDE SEQUENCE [LARGE SCALE GENOMIC DNA]</scope>
    <source>
        <strain evidence="2">cv. WU1-14</strain>
    </source>
</reference>
<evidence type="ECO:0000313" key="1">
    <source>
        <dbReference type="EMBL" id="PON44659.1"/>
    </source>
</evidence>
<name>A0A2P5B779_PARAD</name>